<reference evidence="4 5" key="1">
    <citation type="submission" date="2024-10" db="EMBL/GenBank/DDBJ databases">
        <title>The Natural Products Discovery Center: Release of the First 8490 Sequenced Strains for Exploring Actinobacteria Biosynthetic Diversity.</title>
        <authorList>
            <person name="Kalkreuter E."/>
            <person name="Kautsar S.A."/>
            <person name="Yang D."/>
            <person name="Bader C.D."/>
            <person name="Teijaro C.N."/>
            <person name="Fluegel L."/>
            <person name="Davis C.M."/>
            <person name="Simpson J.R."/>
            <person name="Lauterbach L."/>
            <person name="Steele A.D."/>
            <person name="Gui C."/>
            <person name="Meng S."/>
            <person name="Li G."/>
            <person name="Viehrig K."/>
            <person name="Ye F."/>
            <person name="Su P."/>
            <person name="Kiefer A.F."/>
            <person name="Nichols A."/>
            <person name="Cepeda A.J."/>
            <person name="Yan W."/>
            <person name="Fan B."/>
            <person name="Jiang Y."/>
            <person name="Adhikari A."/>
            <person name="Zheng C.-J."/>
            <person name="Schuster L."/>
            <person name="Cowan T.M."/>
            <person name="Smanski M.J."/>
            <person name="Chevrette M.G."/>
            <person name="De Carvalho L.P.S."/>
            <person name="Shen B."/>
        </authorList>
    </citation>
    <scope>NUCLEOTIDE SEQUENCE [LARGE SCALE GENOMIC DNA]</scope>
    <source>
        <strain evidence="4 5">NPDC002593</strain>
    </source>
</reference>
<proteinExistence type="predicted"/>
<dbReference type="RefSeq" id="WP_040832514.1">
    <property type="nucleotide sequence ID" value="NZ_JBIAQY010000006.1"/>
</dbReference>
<evidence type="ECO:0000256" key="1">
    <source>
        <dbReference type="SAM" id="MobiDB-lite"/>
    </source>
</evidence>
<comment type="caution">
    <text evidence="4">The sequence shown here is derived from an EMBL/GenBank/DDBJ whole genome shotgun (WGS) entry which is preliminary data.</text>
</comment>
<keyword evidence="2" id="KW-0472">Membrane</keyword>
<dbReference type="SUPFAM" id="SSF49785">
    <property type="entry name" value="Galactose-binding domain-like"/>
    <property type="match status" value="1"/>
</dbReference>
<feature type="transmembrane region" description="Helical" evidence="2">
    <location>
        <begin position="170"/>
        <end position="188"/>
    </location>
</feature>
<dbReference type="Proteomes" id="UP001601992">
    <property type="component" value="Unassembled WGS sequence"/>
</dbReference>
<evidence type="ECO:0000259" key="3">
    <source>
        <dbReference type="Pfam" id="PF00754"/>
    </source>
</evidence>
<feature type="compositionally biased region" description="Low complexity" evidence="1">
    <location>
        <begin position="142"/>
        <end position="153"/>
    </location>
</feature>
<gene>
    <name evidence="4" type="ORF">ACFYXQ_19250</name>
</gene>
<evidence type="ECO:0000256" key="2">
    <source>
        <dbReference type="SAM" id="Phobius"/>
    </source>
</evidence>
<evidence type="ECO:0000313" key="4">
    <source>
        <dbReference type="EMBL" id="MFF3569916.1"/>
    </source>
</evidence>
<organism evidence="4 5">
    <name type="scientific">Nocardia jiangxiensis</name>
    <dbReference type="NCBI Taxonomy" id="282685"/>
    <lineage>
        <taxon>Bacteria</taxon>
        <taxon>Bacillati</taxon>
        <taxon>Actinomycetota</taxon>
        <taxon>Actinomycetes</taxon>
        <taxon>Mycobacteriales</taxon>
        <taxon>Nocardiaceae</taxon>
        <taxon>Nocardia</taxon>
    </lineage>
</organism>
<keyword evidence="2" id="KW-1133">Transmembrane helix</keyword>
<sequence length="367" mass="37392">MSESDPGDIFIRRRGAVLEALLSDPALGQSGADPSAGASSVTGSAISAPTIIREGAEESAAGDPVGVEPDSDLGYAAPSPRRTGGAPKASDRIMALLNGESSDPSSGLEFSSDPGQSAANRFTAPTEAASKPEAPPTVNGGATQASSASQSPSAAKFGRDLVVQLRKPRVALIVGAVVVVLLVLLLVTTGGNDKKTNQLAVITPVAAAPTSSAAPTTTEAASSTIQVKSARAHCPSGSTDAMDAFGGQSGKAWSCVRAYKVDGQVLTIDLGKAYEVDSIGIDPGWDGVGADGADQWTKYRTVSRVSYQFNDSNLTTYTQETLDERSLVVTKLSPPVRASKVTLTILESKGDPSANTTAISSIVITGN</sequence>
<keyword evidence="5" id="KW-1185">Reference proteome</keyword>
<dbReference type="Pfam" id="PF00754">
    <property type="entry name" value="F5_F8_type_C"/>
    <property type="match status" value="1"/>
</dbReference>
<dbReference type="InterPro" id="IPR008979">
    <property type="entry name" value="Galactose-bd-like_sf"/>
</dbReference>
<feature type="region of interest" description="Disordered" evidence="1">
    <location>
        <begin position="49"/>
        <end position="153"/>
    </location>
</feature>
<name>A0ABW6S419_9NOCA</name>
<protein>
    <submittedName>
        <fullName evidence="4">Discoidin domain-containing protein</fullName>
    </submittedName>
</protein>
<dbReference type="InterPro" id="IPR000421">
    <property type="entry name" value="FA58C"/>
</dbReference>
<dbReference type="EMBL" id="JBIAQY010000006">
    <property type="protein sequence ID" value="MFF3569916.1"/>
    <property type="molecule type" value="Genomic_DNA"/>
</dbReference>
<evidence type="ECO:0000313" key="5">
    <source>
        <dbReference type="Proteomes" id="UP001601992"/>
    </source>
</evidence>
<feature type="compositionally biased region" description="Polar residues" evidence="1">
    <location>
        <begin position="99"/>
        <end position="120"/>
    </location>
</feature>
<keyword evidence="2" id="KW-0812">Transmembrane</keyword>
<accession>A0ABW6S419</accession>
<feature type="domain" description="F5/8 type C" evidence="3">
    <location>
        <begin position="239"/>
        <end position="350"/>
    </location>
</feature>
<dbReference type="Gene3D" id="2.60.120.260">
    <property type="entry name" value="Galactose-binding domain-like"/>
    <property type="match status" value="1"/>
</dbReference>